<dbReference type="GO" id="GO:0016861">
    <property type="term" value="F:intramolecular oxidoreductase activity, interconverting aldoses and ketoses"/>
    <property type="evidence" value="ECO:0007669"/>
    <property type="project" value="InterPro"/>
</dbReference>
<keyword evidence="1 3" id="KW-0413">Isomerase</keyword>
<gene>
    <name evidence="3" type="ORF">DW921_09520</name>
</gene>
<dbReference type="GO" id="GO:0005737">
    <property type="term" value="C:cytoplasm"/>
    <property type="evidence" value="ECO:0007669"/>
    <property type="project" value="InterPro"/>
</dbReference>
<keyword evidence="2" id="KW-0119">Carbohydrate metabolism</keyword>
<dbReference type="RefSeq" id="WP_118400574.1">
    <property type="nucleotide sequence ID" value="NZ_CABJGD010000019.1"/>
</dbReference>
<dbReference type="AlphaFoldDB" id="A0A413SYR3"/>
<evidence type="ECO:0000313" key="4">
    <source>
        <dbReference type="Proteomes" id="UP000283855"/>
    </source>
</evidence>
<proteinExistence type="predicted"/>
<dbReference type="EMBL" id="QSFT01000019">
    <property type="protein sequence ID" value="RHA74951.1"/>
    <property type="molecule type" value="Genomic_DNA"/>
</dbReference>
<name>A0A413SYR3_9BACT</name>
<accession>A0A413SYR3</accession>
<dbReference type="InterPro" id="IPR009015">
    <property type="entry name" value="Fucose_isomerase_N/cen_sf"/>
</dbReference>
<sequence>MNLYLIVFSSEINKKEQVYENHKELFVELEKYFTLYLVNYQDADSIPSHEYKMAFISSGGVEAKVVSNFSIFPYPITLLADGLNNSLAAALEIAAWVQSKDMKVRIIHGPVPEMVKQVLLHHQAFAARRSLKGKRIGVIGTPSSWLVSSHVNYLLASKRWGVTYLDIPLDNVYNHYQHITDDEVGVEASVFANRAKACQDATPEDLLKAMRLYKAVKKVCEEEHLDAITLACFAILQDLGITGCLTLSLLNDEGIPAGCEGDLQSIMSLLMIRELIGQPGFMANPTFVNSRQNEILLSHCCIPTKMTDDFIIRNHFESNSGIAIQGLLHEGDITLFKCGGECLDEYFVSSGYLKENTNLMAACRTQVKIKLQKDVNYFLQSPLGNHHILIKGDYTEVIQEFMQQNRCKVRE</sequence>
<dbReference type="PANTHER" id="PTHR36120:SF2">
    <property type="entry name" value="FUCOSE ISOMERASE"/>
    <property type="match status" value="1"/>
</dbReference>
<dbReference type="GO" id="GO:0005996">
    <property type="term" value="P:monosaccharide metabolic process"/>
    <property type="evidence" value="ECO:0007669"/>
    <property type="project" value="InterPro"/>
</dbReference>
<organism evidence="3 4">
    <name type="scientific">Phocaeicola coprophilus</name>
    <dbReference type="NCBI Taxonomy" id="387090"/>
    <lineage>
        <taxon>Bacteria</taxon>
        <taxon>Pseudomonadati</taxon>
        <taxon>Bacteroidota</taxon>
        <taxon>Bacteroidia</taxon>
        <taxon>Bacteroidales</taxon>
        <taxon>Bacteroidaceae</taxon>
        <taxon>Phocaeicola</taxon>
    </lineage>
</organism>
<evidence type="ECO:0000256" key="2">
    <source>
        <dbReference type="ARBA" id="ARBA00023277"/>
    </source>
</evidence>
<dbReference type="SUPFAM" id="SSF53743">
    <property type="entry name" value="FucI/AraA N-terminal and middle domains"/>
    <property type="match status" value="1"/>
</dbReference>
<evidence type="ECO:0000313" key="3">
    <source>
        <dbReference type="EMBL" id="RHA74951.1"/>
    </source>
</evidence>
<dbReference type="Proteomes" id="UP000283855">
    <property type="component" value="Unassembled WGS sequence"/>
</dbReference>
<comment type="caution">
    <text evidence="3">The sequence shown here is derived from an EMBL/GenBank/DDBJ whole genome shotgun (WGS) entry which is preliminary data.</text>
</comment>
<evidence type="ECO:0000256" key="1">
    <source>
        <dbReference type="ARBA" id="ARBA00023235"/>
    </source>
</evidence>
<protein>
    <submittedName>
        <fullName evidence="3">Fucose isomerase</fullName>
    </submittedName>
</protein>
<reference evidence="3 4" key="1">
    <citation type="submission" date="2018-08" db="EMBL/GenBank/DDBJ databases">
        <title>A genome reference for cultivated species of the human gut microbiota.</title>
        <authorList>
            <person name="Zou Y."/>
            <person name="Xue W."/>
            <person name="Luo G."/>
        </authorList>
    </citation>
    <scope>NUCLEOTIDE SEQUENCE [LARGE SCALE GENOMIC DNA]</scope>
    <source>
        <strain evidence="3 4">AM42-38</strain>
    </source>
</reference>
<dbReference type="PANTHER" id="PTHR36120">
    <property type="entry name" value="FUCOSE ISOMERASE"/>
    <property type="match status" value="1"/>
</dbReference>